<organism evidence="4 5">
    <name type="scientific">Sphingobacterium tabacisoli</name>
    <dbReference type="NCBI Taxonomy" id="2044855"/>
    <lineage>
        <taxon>Bacteria</taxon>
        <taxon>Pseudomonadati</taxon>
        <taxon>Bacteroidota</taxon>
        <taxon>Sphingobacteriia</taxon>
        <taxon>Sphingobacteriales</taxon>
        <taxon>Sphingobacteriaceae</taxon>
        <taxon>Sphingobacterium</taxon>
    </lineage>
</organism>
<dbReference type="PANTHER" id="PTHR30273:SF2">
    <property type="entry name" value="PROTEIN FECR"/>
    <property type="match status" value="1"/>
</dbReference>
<sequence length="384" mass="43208">MDNKAQFRLLFEKYINGTITDSESAVLKNTLDLEEYNTDTEETIAVFFHSEQDSVSSEWLDKAKPIVDDTWMYLNKDFDTEVVKRVRPISRLYRYAAAVLLAVSLTVVGYYYKKAVSEPSAIVSLDVEPGGNRATLTLGDGNSIALSEEQSALIVSEDGMSYGDGTGIPVAHTEMATIRTPRAGQYQVSLSDGTEVWLNASSSLCYPVMFNGDRRVVQITGEVYFDVAKDNKRPFIVQTEDQEIEVLGTSFNINSYTNQENSLTTLIEGSLRVRAKQSNHSIIIKPGQQAIVSKAGEMKTIQVDAEEYAAWKEGVYIVNDLTLDQFGKYIERWYDVDVDMGKYKDDRLSATIRRDVKLKEVLDAITLRTKIKFVIKERRVSIAE</sequence>
<evidence type="ECO:0000256" key="1">
    <source>
        <dbReference type="SAM" id="Phobius"/>
    </source>
</evidence>
<dbReference type="Pfam" id="PF04773">
    <property type="entry name" value="FecR"/>
    <property type="match status" value="1"/>
</dbReference>
<dbReference type="InterPro" id="IPR006860">
    <property type="entry name" value="FecR"/>
</dbReference>
<evidence type="ECO:0000313" key="5">
    <source>
        <dbReference type="Proteomes" id="UP001597440"/>
    </source>
</evidence>
<name>A0ABW5L969_9SPHI</name>
<dbReference type="Proteomes" id="UP001597440">
    <property type="component" value="Unassembled WGS sequence"/>
</dbReference>
<dbReference type="RefSeq" id="WP_210352473.1">
    <property type="nucleotide sequence ID" value="NZ_JAEQMU010000001.1"/>
</dbReference>
<reference evidence="5" key="1">
    <citation type="journal article" date="2019" name="Int. J. Syst. Evol. Microbiol.">
        <title>The Global Catalogue of Microorganisms (GCM) 10K type strain sequencing project: providing services to taxonomists for standard genome sequencing and annotation.</title>
        <authorList>
            <consortium name="The Broad Institute Genomics Platform"/>
            <consortium name="The Broad Institute Genome Sequencing Center for Infectious Disease"/>
            <person name="Wu L."/>
            <person name="Ma J."/>
        </authorList>
    </citation>
    <scope>NUCLEOTIDE SEQUENCE [LARGE SCALE GENOMIC DNA]</scope>
    <source>
        <strain evidence="5">KCTC 52298</strain>
    </source>
</reference>
<keyword evidence="5" id="KW-1185">Reference proteome</keyword>
<keyword evidence="1" id="KW-0472">Membrane</keyword>
<dbReference type="PANTHER" id="PTHR30273">
    <property type="entry name" value="PERIPLASMIC SIGNAL SENSOR AND SIGMA FACTOR ACTIVATOR FECR-RELATED"/>
    <property type="match status" value="1"/>
</dbReference>
<evidence type="ECO:0000313" key="4">
    <source>
        <dbReference type="EMBL" id="MFD2556467.1"/>
    </source>
</evidence>
<feature type="transmembrane region" description="Helical" evidence="1">
    <location>
        <begin position="92"/>
        <end position="112"/>
    </location>
</feature>
<dbReference type="Pfam" id="PF16344">
    <property type="entry name" value="FecR_C"/>
    <property type="match status" value="1"/>
</dbReference>
<evidence type="ECO:0000259" key="2">
    <source>
        <dbReference type="Pfam" id="PF04773"/>
    </source>
</evidence>
<keyword evidence="1" id="KW-0812">Transmembrane</keyword>
<dbReference type="Gene3D" id="2.60.120.1440">
    <property type="match status" value="1"/>
</dbReference>
<gene>
    <name evidence="4" type="ORF">ACFSQW_18875</name>
</gene>
<feature type="domain" description="Protein FecR C-terminal" evidence="3">
    <location>
        <begin position="316"/>
        <end position="382"/>
    </location>
</feature>
<accession>A0ABW5L969</accession>
<protein>
    <submittedName>
        <fullName evidence="4">FecR family protein</fullName>
    </submittedName>
</protein>
<dbReference type="EMBL" id="JBHULD010000018">
    <property type="protein sequence ID" value="MFD2556467.1"/>
    <property type="molecule type" value="Genomic_DNA"/>
</dbReference>
<feature type="domain" description="FecR protein" evidence="2">
    <location>
        <begin position="177"/>
        <end position="271"/>
    </location>
</feature>
<keyword evidence="1" id="KW-1133">Transmembrane helix</keyword>
<evidence type="ECO:0000259" key="3">
    <source>
        <dbReference type="Pfam" id="PF16344"/>
    </source>
</evidence>
<dbReference type="InterPro" id="IPR032508">
    <property type="entry name" value="FecR_C"/>
</dbReference>
<proteinExistence type="predicted"/>
<dbReference type="Gene3D" id="3.55.50.30">
    <property type="match status" value="1"/>
</dbReference>
<comment type="caution">
    <text evidence="4">The sequence shown here is derived from an EMBL/GenBank/DDBJ whole genome shotgun (WGS) entry which is preliminary data.</text>
</comment>
<dbReference type="InterPro" id="IPR012373">
    <property type="entry name" value="Ferrdict_sens_TM"/>
</dbReference>